<proteinExistence type="predicted"/>
<name>A0ABW3K3R5_9BACT</name>
<evidence type="ECO:0000313" key="1">
    <source>
        <dbReference type="EMBL" id="MFD0999826.1"/>
    </source>
</evidence>
<dbReference type="Proteomes" id="UP001597112">
    <property type="component" value="Unassembled WGS sequence"/>
</dbReference>
<accession>A0ABW3K3R5</accession>
<sequence length="82" mass="9335">MTTKLTVTLEKKIIDRAKLYAQKKGKNLSDLVESYLTELANAAPQQQQDLPKEISKLFGSVRIPAKLDHKKEIRSILKSKKK</sequence>
<reference evidence="2" key="1">
    <citation type="journal article" date="2019" name="Int. J. Syst. Evol. Microbiol.">
        <title>The Global Catalogue of Microorganisms (GCM) 10K type strain sequencing project: providing services to taxonomists for standard genome sequencing and annotation.</title>
        <authorList>
            <consortium name="The Broad Institute Genomics Platform"/>
            <consortium name="The Broad Institute Genome Sequencing Center for Infectious Disease"/>
            <person name="Wu L."/>
            <person name="Ma J."/>
        </authorList>
    </citation>
    <scope>NUCLEOTIDE SEQUENCE [LARGE SCALE GENOMIC DNA]</scope>
    <source>
        <strain evidence="2">CCUG 58938</strain>
    </source>
</reference>
<dbReference type="EMBL" id="JBHTKA010000003">
    <property type="protein sequence ID" value="MFD0999826.1"/>
    <property type="molecule type" value="Genomic_DNA"/>
</dbReference>
<dbReference type="RefSeq" id="WP_377578871.1">
    <property type="nucleotide sequence ID" value="NZ_JBHTKA010000003.1"/>
</dbReference>
<comment type="caution">
    <text evidence="1">The sequence shown here is derived from an EMBL/GenBank/DDBJ whole genome shotgun (WGS) entry which is preliminary data.</text>
</comment>
<evidence type="ECO:0000313" key="2">
    <source>
        <dbReference type="Proteomes" id="UP001597112"/>
    </source>
</evidence>
<dbReference type="Pfam" id="PF19891">
    <property type="entry name" value="DUF6364"/>
    <property type="match status" value="1"/>
</dbReference>
<dbReference type="InterPro" id="IPR045944">
    <property type="entry name" value="DUF6364"/>
</dbReference>
<gene>
    <name evidence="1" type="ORF">ACFQ21_10945</name>
</gene>
<keyword evidence="2" id="KW-1185">Reference proteome</keyword>
<organism evidence="1 2">
    <name type="scientific">Ohtaekwangia kribbensis</name>
    <dbReference type="NCBI Taxonomy" id="688913"/>
    <lineage>
        <taxon>Bacteria</taxon>
        <taxon>Pseudomonadati</taxon>
        <taxon>Bacteroidota</taxon>
        <taxon>Cytophagia</taxon>
        <taxon>Cytophagales</taxon>
        <taxon>Fulvivirgaceae</taxon>
        <taxon>Ohtaekwangia</taxon>
    </lineage>
</organism>
<protein>
    <submittedName>
        <fullName evidence="1">DUF6364 family protein</fullName>
    </submittedName>
</protein>